<dbReference type="InterPro" id="IPR036457">
    <property type="entry name" value="PPM-type-like_dom_sf"/>
</dbReference>
<protein>
    <submittedName>
        <fullName evidence="2">Protein phosphatase 2C domain-containing protein</fullName>
    </submittedName>
</protein>
<dbReference type="Gene3D" id="3.60.40.10">
    <property type="entry name" value="PPM-type phosphatase domain"/>
    <property type="match status" value="1"/>
</dbReference>
<proteinExistence type="predicted"/>
<evidence type="ECO:0000313" key="2">
    <source>
        <dbReference type="EMBL" id="MBD2318860.1"/>
    </source>
</evidence>
<dbReference type="InterPro" id="IPR001932">
    <property type="entry name" value="PPM-type_phosphatase-like_dom"/>
</dbReference>
<dbReference type="RefSeq" id="WP_190580240.1">
    <property type="nucleotide sequence ID" value="NZ_CAWPQU010000030.1"/>
</dbReference>
<organism evidence="2 3">
    <name type="scientific">Phormidium tenue FACHB-1050</name>
    <dbReference type="NCBI Taxonomy" id="2692857"/>
    <lineage>
        <taxon>Bacteria</taxon>
        <taxon>Bacillati</taxon>
        <taxon>Cyanobacteriota</taxon>
        <taxon>Cyanophyceae</taxon>
        <taxon>Oscillatoriophycideae</taxon>
        <taxon>Oscillatoriales</taxon>
        <taxon>Oscillatoriaceae</taxon>
        <taxon>Phormidium</taxon>
    </lineage>
</organism>
<evidence type="ECO:0000313" key="3">
    <source>
        <dbReference type="Proteomes" id="UP000618445"/>
    </source>
</evidence>
<accession>A0ABR8CFY6</accession>
<name>A0ABR8CFY6_9CYAN</name>
<dbReference type="Proteomes" id="UP000618445">
    <property type="component" value="Unassembled WGS sequence"/>
</dbReference>
<comment type="caution">
    <text evidence="2">The sequence shown here is derived from an EMBL/GenBank/DDBJ whole genome shotgun (WGS) entry which is preliminary data.</text>
</comment>
<feature type="domain" description="PPM-type phosphatase" evidence="1">
    <location>
        <begin position="24"/>
        <end position="243"/>
    </location>
</feature>
<dbReference type="Pfam" id="PF13672">
    <property type="entry name" value="PP2C_2"/>
    <property type="match status" value="1"/>
</dbReference>
<dbReference type="EMBL" id="JACJQY010000036">
    <property type="protein sequence ID" value="MBD2318860.1"/>
    <property type="molecule type" value="Genomic_DNA"/>
</dbReference>
<evidence type="ECO:0000259" key="1">
    <source>
        <dbReference type="Pfam" id="PF13672"/>
    </source>
</evidence>
<sequence length="264" mass="27961">MNLDNSCNSENPDQWSVVAVSLEGTSHQKRDLPCQDAHFWQVVGDRILVAGVADGAGSVSLSEVGSLLAVQTAVKGIASKIAESSIPDNDEGWKLLLNSGLEDALVAIQTEAESRQVNVRELSTTLLIAIATPEIVAAIQVGDGAIVVANQKGTAIALTSPPIEESLDLATFLTSSNGIDSAQICLWEGKPAQLAMFSDGLQMLALQMPQGVAHAPFFAPLFKFIVEAKDLDVAHQELTGFLRSPRVCDRTDDDLTLLLAALTS</sequence>
<keyword evidence="3" id="KW-1185">Reference proteome</keyword>
<dbReference type="SUPFAM" id="SSF81606">
    <property type="entry name" value="PP2C-like"/>
    <property type="match status" value="1"/>
</dbReference>
<gene>
    <name evidence="2" type="ORF">H6G05_18645</name>
</gene>
<reference evidence="2 3" key="1">
    <citation type="journal article" date="2020" name="ISME J.">
        <title>Comparative genomics reveals insights into cyanobacterial evolution and habitat adaptation.</title>
        <authorList>
            <person name="Chen M.Y."/>
            <person name="Teng W.K."/>
            <person name="Zhao L."/>
            <person name="Hu C.X."/>
            <person name="Zhou Y.K."/>
            <person name="Han B.P."/>
            <person name="Song L.R."/>
            <person name="Shu W.S."/>
        </authorList>
    </citation>
    <scope>NUCLEOTIDE SEQUENCE [LARGE SCALE GENOMIC DNA]</scope>
    <source>
        <strain evidence="2 3">FACHB-1050</strain>
    </source>
</reference>